<keyword evidence="2" id="KW-1185">Reference proteome</keyword>
<evidence type="ECO:0008006" key="3">
    <source>
        <dbReference type="Google" id="ProtNLM"/>
    </source>
</evidence>
<comment type="caution">
    <text evidence="1">The sequence shown here is derived from an EMBL/GenBank/DDBJ whole genome shotgun (WGS) entry which is preliminary data.</text>
</comment>
<gene>
    <name evidence="1" type="ORF">Sxan_25510</name>
</gene>
<evidence type="ECO:0000313" key="1">
    <source>
        <dbReference type="EMBL" id="GHI85187.1"/>
    </source>
</evidence>
<accession>A0A919LEX1</accession>
<dbReference type="Pfam" id="PF13563">
    <property type="entry name" value="2_5_RNA_ligase2"/>
    <property type="match status" value="1"/>
</dbReference>
<protein>
    <recommendedName>
        <fullName evidence="3">2'-5' RNA ligase family protein</fullName>
    </recommendedName>
</protein>
<reference evidence="1" key="1">
    <citation type="submission" date="2020-09" db="EMBL/GenBank/DDBJ databases">
        <title>Whole genome shotgun sequence of Streptomyces xanthophaeus NBRC 12829.</title>
        <authorList>
            <person name="Komaki H."/>
            <person name="Tamura T."/>
        </authorList>
    </citation>
    <scope>NUCLEOTIDE SEQUENCE</scope>
    <source>
        <strain evidence="1">NBRC 12829</strain>
    </source>
</reference>
<dbReference type="Gene3D" id="3.90.1140.10">
    <property type="entry name" value="Cyclic phosphodiesterase"/>
    <property type="match status" value="1"/>
</dbReference>
<sequence>MLLEAAGQVDPRLVRPGLPAHVTVLYPFVPAGELTDETDRAIRGLARSIPAADVHLARIMTEPGFVSVHAAELEPAVSTFRDHWPQLRPYGGRFGAAPAAHVTVAMGCDDSQAERVSELVSGLLPLRARAEAVHVVALTERGWKRRLSAPFC</sequence>
<name>A0A919LEX1_9ACTN</name>
<dbReference type="Proteomes" id="UP000600026">
    <property type="component" value="Unassembled WGS sequence"/>
</dbReference>
<evidence type="ECO:0000313" key="2">
    <source>
        <dbReference type="Proteomes" id="UP000600026"/>
    </source>
</evidence>
<dbReference type="EMBL" id="BNEE01000006">
    <property type="protein sequence ID" value="GHI85187.1"/>
    <property type="molecule type" value="Genomic_DNA"/>
</dbReference>
<proteinExistence type="predicted"/>
<organism evidence="1 2">
    <name type="scientific">Streptomyces xanthophaeus</name>
    <dbReference type="NCBI Taxonomy" id="67385"/>
    <lineage>
        <taxon>Bacteria</taxon>
        <taxon>Bacillati</taxon>
        <taxon>Actinomycetota</taxon>
        <taxon>Actinomycetes</taxon>
        <taxon>Kitasatosporales</taxon>
        <taxon>Streptomycetaceae</taxon>
        <taxon>Streptomyces</taxon>
    </lineage>
</organism>
<dbReference type="AlphaFoldDB" id="A0A919LEX1"/>